<dbReference type="AlphaFoldDB" id="A0A0J6VCD2"/>
<proteinExistence type="predicted"/>
<feature type="transmembrane region" description="Helical" evidence="1">
    <location>
        <begin position="42"/>
        <end position="64"/>
    </location>
</feature>
<protein>
    <submittedName>
        <fullName evidence="2">Uncharacterized protein</fullName>
    </submittedName>
</protein>
<keyword evidence="3" id="KW-1185">Reference proteome</keyword>
<keyword evidence="1" id="KW-0472">Membrane</keyword>
<gene>
    <name evidence="2" type="ORF">MCHLDSM_06133</name>
</gene>
<comment type="caution">
    <text evidence="2">The sequence shown here is derived from an EMBL/GenBank/DDBJ whole genome shotgun (WGS) entry which is preliminary data.</text>
</comment>
<reference evidence="2 3" key="1">
    <citation type="journal article" date="2015" name="Genome Biol. Evol.">
        <title>Characterization of Three Mycobacterium spp. with Potential Use in Bioremediation by Genome Sequencing and Comparative Genomics.</title>
        <authorList>
            <person name="Das S."/>
            <person name="Pettersson B.M."/>
            <person name="Behra P.R."/>
            <person name="Ramesh M."/>
            <person name="Dasgupta S."/>
            <person name="Bhattacharya A."/>
            <person name="Kirsebom L.A."/>
        </authorList>
    </citation>
    <scope>NUCLEOTIDE SEQUENCE [LARGE SCALE GENOMIC DNA]</scope>
    <source>
        <strain evidence="2 3">DSM 43826</strain>
    </source>
</reference>
<keyword evidence="1" id="KW-1133">Transmembrane helix</keyword>
<evidence type="ECO:0000313" key="2">
    <source>
        <dbReference type="EMBL" id="KMO68600.1"/>
    </source>
</evidence>
<dbReference type="RefSeq" id="WP_053083123.1">
    <property type="nucleotide sequence ID" value="NZ_JYNL01000068.1"/>
</dbReference>
<accession>A0A0J6VCD2</accession>
<evidence type="ECO:0000313" key="3">
    <source>
        <dbReference type="Proteomes" id="UP000036513"/>
    </source>
</evidence>
<keyword evidence="1" id="KW-0812">Transmembrane</keyword>
<dbReference type="Proteomes" id="UP000036513">
    <property type="component" value="Unassembled WGS sequence"/>
</dbReference>
<sequence length="125" mass="13898">MAEDVQSPDGASWTVRRRWVPRLDKDNALGKLSLMDRYDRDVLFVSVLIAVPLMVVLLPLSLAAKLCGLQRWEIEIERDGERLATERVRGWSASVDRIDSIAAQVRAGTYPAVAPNLGSDRQVAP</sequence>
<name>A0A0J6VCD2_9MYCO</name>
<evidence type="ECO:0000256" key="1">
    <source>
        <dbReference type="SAM" id="Phobius"/>
    </source>
</evidence>
<organism evidence="2 3">
    <name type="scientific">Mycolicibacterium chlorophenolicum</name>
    <dbReference type="NCBI Taxonomy" id="37916"/>
    <lineage>
        <taxon>Bacteria</taxon>
        <taxon>Bacillati</taxon>
        <taxon>Actinomycetota</taxon>
        <taxon>Actinomycetes</taxon>
        <taxon>Mycobacteriales</taxon>
        <taxon>Mycobacteriaceae</taxon>
        <taxon>Mycolicibacterium</taxon>
    </lineage>
</organism>
<dbReference type="EMBL" id="JYNL01000068">
    <property type="protein sequence ID" value="KMO68600.1"/>
    <property type="molecule type" value="Genomic_DNA"/>
</dbReference>